<dbReference type="Gene3D" id="3.40.50.10490">
    <property type="entry name" value="Glucose-6-phosphate isomerase like protein, domain 1"/>
    <property type="match status" value="2"/>
</dbReference>
<proteinExistence type="predicted"/>
<dbReference type="EMBL" id="BSPD01000023">
    <property type="protein sequence ID" value="GLS25161.1"/>
    <property type="molecule type" value="Genomic_DNA"/>
</dbReference>
<dbReference type="InterPro" id="IPR001347">
    <property type="entry name" value="SIS_dom"/>
</dbReference>
<keyword evidence="1" id="KW-0677">Repeat</keyword>
<gene>
    <name evidence="3" type="primary">nagB</name>
    <name evidence="3" type="ORF">GCM10007877_08750</name>
</gene>
<dbReference type="GO" id="GO:0008483">
    <property type="term" value="F:transaminase activity"/>
    <property type="evidence" value="ECO:0007669"/>
    <property type="project" value="UniProtKB-KW"/>
</dbReference>
<dbReference type="Proteomes" id="UP001156870">
    <property type="component" value="Unassembled WGS sequence"/>
</dbReference>
<dbReference type="Pfam" id="PF01380">
    <property type="entry name" value="SIS"/>
    <property type="match status" value="2"/>
</dbReference>
<dbReference type="CDD" id="cd05009">
    <property type="entry name" value="SIS_GlmS_GlmD_2"/>
    <property type="match status" value="1"/>
</dbReference>
<evidence type="ECO:0000313" key="3">
    <source>
        <dbReference type="EMBL" id="GLS25161.1"/>
    </source>
</evidence>
<dbReference type="InterPro" id="IPR035466">
    <property type="entry name" value="GlmS/AgaS_SIS"/>
</dbReference>
<feature type="domain" description="SIS" evidence="2">
    <location>
        <begin position="35"/>
        <end position="183"/>
    </location>
</feature>
<protein>
    <submittedName>
        <fullName evidence="3">Glutamine--fructose-6-phosphate aminotransferase</fullName>
    </submittedName>
</protein>
<dbReference type="InterPro" id="IPR035490">
    <property type="entry name" value="GlmS/FrlB_SIS"/>
</dbReference>
<keyword evidence="4" id="KW-1185">Reference proteome</keyword>
<dbReference type="GO" id="GO:1901135">
    <property type="term" value="P:carbohydrate derivative metabolic process"/>
    <property type="evidence" value="ECO:0007669"/>
    <property type="project" value="InterPro"/>
</dbReference>
<organism evidence="3 4">
    <name type="scientific">Marinibactrum halimedae</name>
    <dbReference type="NCBI Taxonomy" id="1444977"/>
    <lineage>
        <taxon>Bacteria</taxon>
        <taxon>Pseudomonadati</taxon>
        <taxon>Pseudomonadota</taxon>
        <taxon>Gammaproteobacteria</taxon>
        <taxon>Cellvibrionales</taxon>
        <taxon>Cellvibrionaceae</taxon>
        <taxon>Marinibactrum</taxon>
    </lineage>
</organism>
<dbReference type="InterPro" id="IPR046348">
    <property type="entry name" value="SIS_dom_sf"/>
</dbReference>
<keyword evidence="3" id="KW-0032">Aminotransferase</keyword>
<dbReference type="GO" id="GO:0097367">
    <property type="term" value="F:carbohydrate derivative binding"/>
    <property type="evidence" value="ECO:0007669"/>
    <property type="project" value="InterPro"/>
</dbReference>
<dbReference type="PROSITE" id="PS51464">
    <property type="entry name" value="SIS"/>
    <property type="match status" value="2"/>
</dbReference>
<name>A0AA37WMH7_9GAMM</name>
<keyword evidence="3" id="KW-0808">Transferase</keyword>
<dbReference type="NCBIfam" id="NF046059">
    <property type="entry name" value="NagB_SO3506"/>
    <property type="match status" value="1"/>
</dbReference>
<feature type="domain" description="SIS" evidence="2">
    <location>
        <begin position="197"/>
        <end position="331"/>
    </location>
</feature>
<evidence type="ECO:0000313" key="4">
    <source>
        <dbReference type="Proteomes" id="UP001156870"/>
    </source>
</evidence>
<comment type="caution">
    <text evidence="3">The sequence shown here is derived from an EMBL/GenBank/DDBJ whole genome shotgun (WGS) entry which is preliminary data.</text>
</comment>
<evidence type="ECO:0000259" key="2">
    <source>
        <dbReference type="PROSITE" id="PS51464"/>
    </source>
</evidence>
<sequence>MTESTYTSVMAKEAQETPTVFSRQYTNNAQHMEALVTEIRKFDPKFVYIVGRGSSDHAGVFAKYFIEVELGIPVVAAAPSVSGVYHQQLKLKGGLAIVISQSGRSPDIVNGIEMAKQAGALCVALVNDPNSPAASKADHVIPLHAGEELAVAATKSYLATLSAIAHLVASWSGNLALLEQLKTLPSLVENAIAAPAQFQRLAFGEHKHCVVLGRGFGYAIAREIALKLKEVCSIQAEAFSSAEFIHGPVTLAEQGLLVIDVSIGDESSKAHKEQIIDIQKRGAEVIHLHAPGENSPEESLPKRLSPLLLMQRFYLDLEAMAQSMNMNPDAPAGLKKVTMTH</sequence>
<dbReference type="SUPFAM" id="SSF53697">
    <property type="entry name" value="SIS domain"/>
    <property type="match status" value="1"/>
</dbReference>
<dbReference type="PANTHER" id="PTHR10937">
    <property type="entry name" value="GLUCOSAMINE--FRUCTOSE-6-PHOSPHATE AMINOTRANSFERASE, ISOMERIZING"/>
    <property type="match status" value="1"/>
</dbReference>
<dbReference type="CDD" id="cd05008">
    <property type="entry name" value="SIS_GlmS_GlmD_1"/>
    <property type="match status" value="1"/>
</dbReference>
<dbReference type="RefSeq" id="WP_232595298.1">
    <property type="nucleotide sequence ID" value="NZ_BSPD01000023.1"/>
</dbReference>
<reference evidence="3 4" key="1">
    <citation type="journal article" date="2014" name="Int. J. Syst. Evol. Microbiol.">
        <title>Complete genome sequence of Corynebacterium casei LMG S-19264T (=DSM 44701T), isolated from a smear-ripened cheese.</title>
        <authorList>
            <consortium name="US DOE Joint Genome Institute (JGI-PGF)"/>
            <person name="Walter F."/>
            <person name="Albersmeier A."/>
            <person name="Kalinowski J."/>
            <person name="Ruckert C."/>
        </authorList>
    </citation>
    <scope>NUCLEOTIDE SEQUENCE [LARGE SCALE GENOMIC DNA]</scope>
    <source>
        <strain evidence="3 4">NBRC 110095</strain>
    </source>
</reference>
<evidence type="ECO:0000256" key="1">
    <source>
        <dbReference type="ARBA" id="ARBA00022737"/>
    </source>
</evidence>
<accession>A0AA37WMH7</accession>
<dbReference type="PANTHER" id="PTHR10937:SF8">
    <property type="entry name" value="AMINOTRANSFERASE-RELATED"/>
    <property type="match status" value="1"/>
</dbReference>
<dbReference type="AlphaFoldDB" id="A0AA37WMH7"/>